<accession>A0A062VA52</accession>
<dbReference type="Gene3D" id="3.40.50.10770">
    <property type="entry name" value="Hypothetical protein VC1899 like domain (Restriction endonuclease-like)"/>
    <property type="match status" value="1"/>
</dbReference>
<evidence type="ECO:0000259" key="1">
    <source>
        <dbReference type="Pfam" id="PF09623"/>
    </source>
</evidence>
<dbReference type="EMBL" id="JMIY01000001">
    <property type="protein sequence ID" value="KCZ73383.1"/>
    <property type="molecule type" value="Genomic_DNA"/>
</dbReference>
<reference evidence="2 3" key="1">
    <citation type="journal article" date="2013" name="Nature">
        <title>Anaerobic oxidation of methane coupled to nitrate reduction in a novel archaeal lineage.</title>
        <authorList>
            <person name="Haroon M.F."/>
            <person name="Hu S."/>
            <person name="Shi Y."/>
            <person name="Imelfort M."/>
            <person name="Keller J."/>
            <person name="Hugenholtz P."/>
            <person name="Yuan Z."/>
            <person name="Tyson G.W."/>
        </authorList>
    </citation>
    <scope>NUCLEOTIDE SEQUENCE [LARGE SCALE GENOMIC DNA]</scope>
    <source>
        <strain evidence="2 3">ANME-2d</strain>
    </source>
</reference>
<keyword evidence="3" id="KW-1185">Reference proteome</keyword>
<feature type="domain" description="CRISPR system ring nuclease SSO2081-like" evidence="1">
    <location>
        <begin position="66"/>
        <end position="146"/>
    </location>
</feature>
<proteinExistence type="predicted"/>
<gene>
    <name evidence="2" type="ORF">ANME2D_00449</name>
</gene>
<comment type="caution">
    <text evidence="2">The sequence shown here is derived from an EMBL/GenBank/DDBJ whole genome shotgun (WGS) entry which is preliminary data.</text>
</comment>
<dbReference type="InterPro" id="IPR019092">
    <property type="entry name" value="SSO2081-like_dom"/>
</dbReference>
<dbReference type="PROSITE" id="PS51257">
    <property type="entry name" value="PROKAR_LIPOPROTEIN"/>
    <property type="match status" value="1"/>
</dbReference>
<name>A0A062VA52_9EURY</name>
<evidence type="ECO:0000313" key="2">
    <source>
        <dbReference type="EMBL" id="KCZ73383.1"/>
    </source>
</evidence>
<organism evidence="2 3">
    <name type="scientific">Candidatus Methanoperedens nitratireducens</name>
    <dbReference type="NCBI Taxonomy" id="1392998"/>
    <lineage>
        <taxon>Archaea</taxon>
        <taxon>Methanobacteriati</taxon>
        <taxon>Methanobacteriota</taxon>
        <taxon>Stenosarchaea group</taxon>
        <taxon>Methanomicrobia</taxon>
        <taxon>Methanosarcinales</taxon>
        <taxon>ANME-2 cluster</taxon>
        <taxon>Candidatus Methanoperedentaceae</taxon>
        <taxon>Candidatus Methanoperedens</taxon>
    </lineage>
</organism>
<dbReference type="Pfam" id="PF09623">
    <property type="entry name" value="Cas_NE0113"/>
    <property type="match status" value="1"/>
</dbReference>
<protein>
    <recommendedName>
        <fullName evidence="1">CRISPR system ring nuclease SSO2081-like domain-containing protein</fullName>
    </recommendedName>
</protein>
<sequence length="160" mass="18286">MKVWITTVGSSPFAVINTLWAACELEGYVPEKLYLVANGKVEQEVKVVNEWTKRIIEAYGEDAIIERIHADEVDFINFSRILSSCITEEKKKGNEVAVDMTPGRKFMSAFSMSNGLAENGADRVYYLHLSDVTKYKNRPFIEIPANEQRLYDMKKVLLEK</sequence>
<dbReference type="AlphaFoldDB" id="A0A062VA52"/>
<evidence type="ECO:0000313" key="3">
    <source>
        <dbReference type="Proteomes" id="UP000027153"/>
    </source>
</evidence>
<dbReference type="Proteomes" id="UP000027153">
    <property type="component" value="Unassembled WGS sequence"/>
</dbReference>